<gene>
    <name evidence="3" type="ORF">CTAYLR_004533</name>
</gene>
<dbReference type="Proteomes" id="UP001230188">
    <property type="component" value="Unassembled WGS sequence"/>
</dbReference>
<feature type="chain" id="PRO_5041913087" description="Phospholipid/glycerol acyltransferase domain-containing protein" evidence="1">
    <location>
        <begin position="18"/>
        <end position="433"/>
    </location>
</feature>
<protein>
    <recommendedName>
        <fullName evidence="2">Phospholipid/glycerol acyltransferase domain-containing protein</fullName>
    </recommendedName>
</protein>
<comment type="caution">
    <text evidence="3">The sequence shown here is derived from an EMBL/GenBank/DDBJ whole genome shotgun (WGS) entry which is preliminary data.</text>
</comment>
<keyword evidence="1" id="KW-0732">Signal</keyword>
<dbReference type="PANTHER" id="PTHR35695">
    <property type="entry name" value="GLYCEROL-3-PHOSPHATE ACYLTRANSFERASE, CHLOROPLASTIC"/>
    <property type="match status" value="1"/>
</dbReference>
<dbReference type="Gene3D" id="3.40.1130.10">
    <property type="entry name" value="Glycerol-3-phosphate (1)-acyltransferase"/>
    <property type="match status" value="1"/>
</dbReference>
<name>A0AAD7UPC5_9STRA</name>
<dbReference type="GO" id="GO:0006655">
    <property type="term" value="P:phosphatidylglycerol biosynthetic process"/>
    <property type="evidence" value="ECO:0007669"/>
    <property type="project" value="TreeGrafter"/>
</dbReference>
<dbReference type="AlphaFoldDB" id="A0AAD7UPC5"/>
<evidence type="ECO:0000259" key="2">
    <source>
        <dbReference type="Pfam" id="PF01553"/>
    </source>
</evidence>
<dbReference type="InterPro" id="IPR016222">
    <property type="entry name" value="G3P_O-acylTrfase_chlp"/>
</dbReference>
<sequence>MTLLFFWWLVAFKSGAALVVPSGTVRGTVLRTALVEDLTSDAEAVIGRVMDDVRSREAMTEEVAETIDTFLSTYLGVIEDIGRDPESVVDVMREYVDMVEEQLKAPFKFEPLHRAATEPVDYYAMDTSFMEPLIDMEDSVVLGAEFVAEITKQLEKGENVVLLSNHQTEADPSAWSALFDRGDDSWRDESFAKRMIMVAGDRVTTDPVAVPFSKARNLLCIYSKRHIDKPPEMKRAKQLHNTKTMGAMLKLLADGGNMIWVAPSGGRDRPDTAGDFSKPAFFDAKSVEMFRIMANKVGIFKKTHFWPTAMLTYRLFPPPPQVSTGGLGEPRIAMRGSVNACFGPELNFDQEVVVPDDPAAWPEGCADAKDAARALAAAYAYDACKEAYDRLLEAATARGSPYYSAEARKLNAEKVLAEYEKAPANNNPAAPKK</sequence>
<dbReference type="Pfam" id="PF01553">
    <property type="entry name" value="Acyltransferase"/>
    <property type="match status" value="1"/>
</dbReference>
<organism evidence="3 4">
    <name type="scientific">Chrysophaeum taylorii</name>
    <dbReference type="NCBI Taxonomy" id="2483200"/>
    <lineage>
        <taxon>Eukaryota</taxon>
        <taxon>Sar</taxon>
        <taxon>Stramenopiles</taxon>
        <taxon>Ochrophyta</taxon>
        <taxon>Pelagophyceae</taxon>
        <taxon>Pelagomonadales</taxon>
        <taxon>Pelagomonadaceae</taxon>
        <taxon>Chrysophaeum</taxon>
    </lineage>
</organism>
<dbReference type="SUPFAM" id="SSF69593">
    <property type="entry name" value="Glycerol-3-phosphate (1)-acyltransferase"/>
    <property type="match status" value="1"/>
</dbReference>
<feature type="signal peptide" evidence="1">
    <location>
        <begin position="1"/>
        <end position="17"/>
    </location>
</feature>
<evidence type="ECO:0000256" key="1">
    <source>
        <dbReference type="SAM" id="SignalP"/>
    </source>
</evidence>
<dbReference type="PANTHER" id="PTHR35695:SF1">
    <property type="entry name" value="GLYCEROL-3-PHOSPHATE ACYLTRANSFERASE, CHLOROPLASTIC"/>
    <property type="match status" value="1"/>
</dbReference>
<evidence type="ECO:0000313" key="3">
    <source>
        <dbReference type="EMBL" id="KAJ8613237.1"/>
    </source>
</evidence>
<dbReference type="InterPro" id="IPR002123">
    <property type="entry name" value="Plipid/glycerol_acylTrfase"/>
</dbReference>
<keyword evidence="4" id="KW-1185">Reference proteome</keyword>
<accession>A0AAD7UPC5</accession>
<proteinExistence type="predicted"/>
<dbReference type="EMBL" id="JAQMWT010000034">
    <property type="protein sequence ID" value="KAJ8613237.1"/>
    <property type="molecule type" value="Genomic_DNA"/>
</dbReference>
<dbReference type="GO" id="GO:0004366">
    <property type="term" value="F:glycerol-3-phosphate O-acyltransferase activity"/>
    <property type="evidence" value="ECO:0007669"/>
    <property type="project" value="InterPro"/>
</dbReference>
<reference evidence="3" key="1">
    <citation type="submission" date="2023-01" db="EMBL/GenBank/DDBJ databases">
        <title>Metagenome sequencing of chrysophaentin producing Chrysophaeum taylorii.</title>
        <authorList>
            <person name="Davison J."/>
            <person name="Bewley C."/>
        </authorList>
    </citation>
    <scope>NUCLEOTIDE SEQUENCE</scope>
    <source>
        <strain evidence="3">NIES-1699</strain>
    </source>
</reference>
<evidence type="ECO:0000313" key="4">
    <source>
        <dbReference type="Proteomes" id="UP001230188"/>
    </source>
</evidence>
<feature type="domain" description="Phospholipid/glycerol acyltransferase" evidence="2">
    <location>
        <begin position="151"/>
        <end position="284"/>
    </location>
</feature>